<accession>A0A4V1C8I7</accession>
<dbReference type="RefSeq" id="WP_135794805.1">
    <property type="nucleotide sequence ID" value="NZ_CP032096.1"/>
</dbReference>
<keyword evidence="3" id="KW-1185">Reference proteome</keyword>
<evidence type="ECO:0008006" key="4">
    <source>
        <dbReference type="Google" id="ProtNLM"/>
    </source>
</evidence>
<keyword evidence="1" id="KW-0472">Membrane</keyword>
<sequence length="159" mass="18086">MDPKAAQLLSQLNDIQVPDPVGWWPLSQTLIGLFVGLGGILIGLTWYYLTQRKNNRYRQEALMAFEKALASTSHPQEKLQIANQLLKQVAITNYGRPNVANLSGQSWVDFLHKTALYIDQPDSLQHCLESIYRPSPSLSETEARQTLDYAKQWIKGHHK</sequence>
<dbReference type="EMBL" id="CP032096">
    <property type="protein sequence ID" value="QBZ82044.1"/>
    <property type="molecule type" value="Genomic_DNA"/>
</dbReference>
<evidence type="ECO:0000313" key="2">
    <source>
        <dbReference type="EMBL" id="QBZ82044.1"/>
    </source>
</evidence>
<keyword evidence="1" id="KW-0812">Transmembrane</keyword>
<feature type="transmembrane region" description="Helical" evidence="1">
    <location>
        <begin position="30"/>
        <end position="49"/>
    </location>
</feature>
<evidence type="ECO:0000313" key="3">
    <source>
        <dbReference type="Proteomes" id="UP000296201"/>
    </source>
</evidence>
<proteinExistence type="predicted"/>
<dbReference type="Pfam" id="PF14316">
    <property type="entry name" value="DUF4381"/>
    <property type="match status" value="1"/>
</dbReference>
<organism evidence="2 3">
    <name type="scientific">Hydrogenovibrio crunogenus</name>
    <dbReference type="NCBI Taxonomy" id="39765"/>
    <lineage>
        <taxon>Bacteria</taxon>
        <taxon>Pseudomonadati</taxon>
        <taxon>Pseudomonadota</taxon>
        <taxon>Gammaproteobacteria</taxon>
        <taxon>Thiotrichales</taxon>
        <taxon>Piscirickettsiaceae</taxon>
        <taxon>Hydrogenovibrio</taxon>
    </lineage>
</organism>
<dbReference type="InterPro" id="IPR025489">
    <property type="entry name" value="DUF4381"/>
</dbReference>
<reference evidence="2 3" key="1">
    <citation type="submission" date="2018-08" db="EMBL/GenBank/DDBJ databases">
        <title>Horizontal acquisition of hydrogen conversion ability and other habitat adaptations in Hydrogenovibrio crunogenus strains.</title>
        <authorList>
            <person name="Gonnella G."/>
            <person name="Adam N."/>
            <person name="Perner M."/>
        </authorList>
    </citation>
    <scope>NUCLEOTIDE SEQUENCE [LARGE SCALE GENOMIC DNA]</scope>
    <source>
        <strain evidence="2 3">SP-41</strain>
    </source>
</reference>
<dbReference type="Proteomes" id="UP000296201">
    <property type="component" value="Chromosome"/>
</dbReference>
<evidence type="ECO:0000256" key="1">
    <source>
        <dbReference type="SAM" id="Phobius"/>
    </source>
</evidence>
<dbReference type="AlphaFoldDB" id="A0A4V1C8I7"/>
<keyword evidence="1" id="KW-1133">Transmembrane helix</keyword>
<gene>
    <name evidence="2" type="ORF">GHNINEIG_00068</name>
</gene>
<name>A0A4V1C8I7_9GAMM</name>
<dbReference type="OrthoDB" id="283083at2"/>
<protein>
    <recommendedName>
        <fullName evidence="4">DUF4381 domain-containing protein</fullName>
    </recommendedName>
</protein>